<proteinExistence type="predicted"/>
<sequence length="53" mass="5832">PHPMRPFTLLALIISWILLPENAGIWTLFILLIMALPAFLPVIPDIAPAPGMD</sequence>
<protein>
    <submittedName>
        <fullName evidence="1">CAZy families GT84 protein</fullName>
    </submittedName>
</protein>
<accession>A0A060CL95</accession>
<name>A0A060CL95_9PROT</name>
<feature type="non-terminal residue" evidence="1">
    <location>
        <position position="1"/>
    </location>
</feature>
<evidence type="ECO:0000313" key="1">
    <source>
        <dbReference type="EMBL" id="AIA96034.1"/>
    </source>
</evidence>
<dbReference type="AlphaFoldDB" id="A0A060CL95"/>
<reference evidence="1" key="1">
    <citation type="journal article" date="2013" name="Environ. Microbiol.">
        <title>Seasonally variable intestinal metagenomes of the red palm weevil (Rhynchophorus ferrugineus).</title>
        <authorList>
            <person name="Jia S."/>
            <person name="Zhang X."/>
            <person name="Zhang G."/>
            <person name="Yin A."/>
            <person name="Zhang S."/>
            <person name="Li F."/>
            <person name="Wang L."/>
            <person name="Zhao D."/>
            <person name="Yun Q."/>
            <person name="Tala"/>
            <person name="Wang J."/>
            <person name="Sun G."/>
            <person name="Baabdullah M."/>
            <person name="Yu X."/>
            <person name="Hu S."/>
            <person name="Al-Mssallem I.S."/>
            <person name="Yu J."/>
        </authorList>
    </citation>
    <scope>NUCLEOTIDE SEQUENCE</scope>
</reference>
<dbReference type="EMBL" id="KF128666">
    <property type="protein sequence ID" value="AIA96034.1"/>
    <property type="molecule type" value="Genomic_DNA"/>
</dbReference>
<organism evidence="1">
    <name type="scientific">uncultured Acetobacter sp</name>
    <dbReference type="NCBI Taxonomy" id="114714"/>
    <lineage>
        <taxon>Bacteria</taxon>
        <taxon>Pseudomonadati</taxon>
        <taxon>Pseudomonadota</taxon>
        <taxon>Alphaproteobacteria</taxon>
        <taxon>Acetobacterales</taxon>
        <taxon>Acetobacteraceae</taxon>
        <taxon>Acetobacter</taxon>
        <taxon>environmental samples</taxon>
    </lineage>
</organism>